<dbReference type="EMBL" id="CP002177">
    <property type="protein sequence ID" value="ADY80592.1"/>
    <property type="molecule type" value="Genomic_DNA"/>
</dbReference>
<dbReference type="AlphaFoldDB" id="F0KPL0"/>
<proteinExistence type="predicted"/>
<dbReference type="Proteomes" id="UP000007477">
    <property type="component" value="Chromosome"/>
</dbReference>
<gene>
    <name evidence="1" type="ordered locus">BDGL_000006</name>
</gene>
<dbReference type="RefSeq" id="WP_014205891.1">
    <property type="nucleotide sequence ID" value="NC_016603.1"/>
</dbReference>
<organism evidence="1 2">
    <name type="scientific">Acinetobacter pittii (strain PHEA-2)</name>
    <dbReference type="NCBI Taxonomy" id="871585"/>
    <lineage>
        <taxon>Bacteria</taxon>
        <taxon>Pseudomonadati</taxon>
        <taxon>Pseudomonadota</taxon>
        <taxon>Gammaproteobacteria</taxon>
        <taxon>Moraxellales</taxon>
        <taxon>Moraxellaceae</taxon>
        <taxon>Acinetobacter</taxon>
        <taxon>Acinetobacter calcoaceticus/baumannii complex</taxon>
    </lineage>
</organism>
<dbReference type="KEGG" id="acc:BDGL_000006"/>
<dbReference type="Gene3D" id="3.40.50.1820">
    <property type="entry name" value="alpha/beta hydrolase"/>
    <property type="match status" value="1"/>
</dbReference>
<dbReference type="eggNOG" id="COG1073">
    <property type="taxonomic scope" value="Bacteria"/>
</dbReference>
<dbReference type="OrthoDB" id="7015419at2"/>
<accession>F0KPL0</accession>
<reference key="1">
    <citation type="submission" date="2010-08" db="EMBL/GenBank/DDBJ databases">
        <title>The genome sequence of a nonpathogenic wastewater-adapted bacterium Acinetobacter calcoaceticus PHEA-2 and comparative genomics insights into environmental adaptation.</title>
        <authorList>
            <person name="Zhan Y."/>
            <person name="Yan Y."/>
            <person name="Zhang W."/>
            <person name="Chen M."/>
            <person name="Ping S."/>
            <person name="Lu W."/>
            <person name="Lin M."/>
        </authorList>
    </citation>
    <scope>NUCLEOTIDE SEQUENCE</scope>
    <source>
        <strain>PHEA-2</strain>
    </source>
</reference>
<dbReference type="HOGENOM" id="CLU_1324103_0_0_6"/>
<dbReference type="InterPro" id="IPR029058">
    <property type="entry name" value="AB_hydrolase_fold"/>
</dbReference>
<dbReference type="SUPFAM" id="SSF53474">
    <property type="entry name" value="alpha/beta-Hydrolases"/>
    <property type="match status" value="1"/>
</dbReference>
<sequence length="207" mass="22994">MYNFPYIFVARPGIYGSSGVHNGARKPLESLLMSEALNKIKQRHQILNYVLVGNSGGGHIVSALLSKRTDILCAIPSSAPSSPKILAEALGKTSDPRLFETVDAITALTPKHPANRVFVVGDLNDSIVPWVSQKVLHDKLIQLSWASNIINLQAADRDHHNLAEKATKIAGMCARGLPTLIFLTKLEIYKRTFYLHRTIKKYYCYHS</sequence>
<dbReference type="PATRIC" id="fig|871585.3.peg.6"/>
<dbReference type="RefSeq" id="YP_004994274.1">
    <property type="nucleotide sequence ID" value="NC_016603.1"/>
</dbReference>
<evidence type="ECO:0000313" key="2">
    <source>
        <dbReference type="Proteomes" id="UP000007477"/>
    </source>
</evidence>
<evidence type="ECO:0000313" key="1">
    <source>
        <dbReference type="EMBL" id="ADY80592.1"/>
    </source>
</evidence>
<reference evidence="1 2" key="2">
    <citation type="journal article" date="2011" name="J. Bacteriol.">
        <title>Genome sequence of Acinetobacter calcoaceticus PHEA-2, isolated from industry wastewater.</title>
        <authorList>
            <person name="Zhan Y."/>
            <person name="Yan Y."/>
            <person name="Zhang W."/>
            <person name="Yu H."/>
            <person name="Chen M."/>
            <person name="Lu W."/>
            <person name="Ping S."/>
            <person name="Peng Z."/>
            <person name="Yuan M."/>
            <person name="Zhou Z."/>
            <person name="Elmerich C."/>
            <person name="Lin M."/>
        </authorList>
    </citation>
    <scope>NUCLEOTIDE SEQUENCE [LARGE SCALE GENOMIC DNA]</scope>
    <source>
        <strain evidence="1 2">PHEA-2</strain>
    </source>
</reference>
<protein>
    <submittedName>
        <fullName evidence="1">Uncharacterized protein</fullName>
    </submittedName>
</protein>
<keyword evidence="2" id="KW-1185">Reference proteome</keyword>
<name>F0KPL0_ACIP2</name>
<dbReference type="GeneID" id="11638243"/>